<dbReference type="PANTHER" id="PTHR10953">
    <property type="entry name" value="UBIQUITIN-ACTIVATING ENZYME E1"/>
    <property type="match status" value="1"/>
</dbReference>
<accession>A0A521FE03</accession>
<keyword evidence="3" id="KW-0548">Nucleotidyltransferase</keyword>
<keyword evidence="3" id="KW-0808">Transferase</keyword>
<comment type="similarity">
    <text evidence="1">Belongs to the HesA/MoeB/ThiF family.</text>
</comment>
<dbReference type="OrthoDB" id="9804286at2"/>
<evidence type="ECO:0000256" key="1">
    <source>
        <dbReference type="ARBA" id="ARBA00009919"/>
    </source>
</evidence>
<sequence length="345" mass="38233">MEEDSIRYSRQILFPPIGEQGQRRLAQSQVAVIGLGALGTALSHHMVRAGVGQIRLIDRDFVEWSNLQRQMLFDESDAKQGLPKAVAAEKKLSAINSGVKLETHITDLNGSNAEDLLTGVDLVLDGTDNFATRYLINDVCVKHEIPWIYGGAVSSRGMTFTIRPHITPCLRCLFPDSPGPGTADTCDTAGVIGPIIQMVAACQATEALKLLVNDLDALDQRLRHFELWQNHNAGFHMNGKKRKDCPACGKQHYEYLDHFNREETAVSLCGRNTVQITPNPPQQLDLNRLKKNLSSLGPVEQNRFLLRAQVDPQHKLILFPDGRILVQGTDNPTLARSLIARYIGT</sequence>
<dbReference type="CDD" id="cd00757">
    <property type="entry name" value="ThiF_MoeB_HesA_family"/>
    <property type="match status" value="1"/>
</dbReference>
<evidence type="ECO:0000259" key="2">
    <source>
        <dbReference type="Pfam" id="PF00899"/>
    </source>
</evidence>
<dbReference type="RefSeq" id="WP_142506793.1">
    <property type="nucleotide sequence ID" value="NZ_FXTI01000017.1"/>
</dbReference>
<protein>
    <submittedName>
        <fullName evidence="3">Adenylyltransferase and sulfurtransferase</fullName>
    </submittedName>
</protein>
<proteinExistence type="inferred from homology"/>
<dbReference type="GO" id="GO:0008146">
    <property type="term" value="F:sulfotransferase activity"/>
    <property type="evidence" value="ECO:0007669"/>
    <property type="project" value="TreeGrafter"/>
</dbReference>
<dbReference type="PANTHER" id="PTHR10953:SF102">
    <property type="entry name" value="ADENYLYLTRANSFERASE AND SULFURTRANSFERASE MOCS3"/>
    <property type="match status" value="1"/>
</dbReference>
<dbReference type="EMBL" id="FXTI01000017">
    <property type="protein sequence ID" value="SMO94369.1"/>
    <property type="molecule type" value="Genomic_DNA"/>
</dbReference>
<dbReference type="Proteomes" id="UP000315636">
    <property type="component" value="Unassembled WGS sequence"/>
</dbReference>
<evidence type="ECO:0000313" key="4">
    <source>
        <dbReference type="Proteomes" id="UP000315636"/>
    </source>
</evidence>
<organism evidence="3 4">
    <name type="scientific">Melghirimyces algeriensis</name>
    <dbReference type="NCBI Taxonomy" id="910412"/>
    <lineage>
        <taxon>Bacteria</taxon>
        <taxon>Bacillati</taxon>
        <taxon>Bacillota</taxon>
        <taxon>Bacilli</taxon>
        <taxon>Bacillales</taxon>
        <taxon>Thermoactinomycetaceae</taxon>
        <taxon>Melghirimyces</taxon>
    </lineage>
</organism>
<dbReference type="Gene3D" id="3.40.50.720">
    <property type="entry name" value="NAD(P)-binding Rossmann-like Domain"/>
    <property type="match status" value="1"/>
</dbReference>
<dbReference type="AlphaFoldDB" id="A0A521FE03"/>
<dbReference type="Pfam" id="PF00899">
    <property type="entry name" value="ThiF"/>
    <property type="match status" value="1"/>
</dbReference>
<name>A0A521FE03_9BACL</name>
<dbReference type="SUPFAM" id="SSF69572">
    <property type="entry name" value="Activating enzymes of the ubiquitin-like proteins"/>
    <property type="match status" value="1"/>
</dbReference>
<dbReference type="InterPro" id="IPR035985">
    <property type="entry name" value="Ubiquitin-activating_enz"/>
</dbReference>
<feature type="domain" description="THIF-type NAD/FAD binding fold" evidence="2">
    <location>
        <begin position="8"/>
        <end position="246"/>
    </location>
</feature>
<evidence type="ECO:0000313" key="3">
    <source>
        <dbReference type="EMBL" id="SMO94369.1"/>
    </source>
</evidence>
<dbReference type="GO" id="GO:0016779">
    <property type="term" value="F:nucleotidyltransferase activity"/>
    <property type="evidence" value="ECO:0007669"/>
    <property type="project" value="UniProtKB-KW"/>
</dbReference>
<dbReference type="GO" id="GO:0008641">
    <property type="term" value="F:ubiquitin-like modifier activating enzyme activity"/>
    <property type="evidence" value="ECO:0007669"/>
    <property type="project" value="InterPro"/>
</dbReference>
<gene>
    <name evidence="3" type="ORF">SAMN06264849_1179</name>
</gene>
<dbReference type="FunFam" id="3.40.50.720:FF:000080">
    <property type="entry name" value="Thiazole biosynthesis adenylyltransferase ThiF"/>
    <property type="match status" value="1"/>
</dbReference>
<dbReference type="GO" id="GO:0005829">
    <property type="term" value="C:cytosol"/>
    <property type="evidence" value="ECO:0007669"/>
    <property type="project" value="TreeGrafter"/>
</dbReference>
<dbReference type="GO" id="GO:0004792">
    <property type="term" value="F:thiosulfate-cyanide sulfurtransferase activity"/>
    <property type="evidence" value="ECO:0007669"/>
    <property type="project" value="TreeGrafter"/>
</dbReference>
<dbReference type="InterPro" id="IPR000594">
    <property type="entry name" value="ThiF_NAD_FAD-bd"/>
</dbReference>
<keyword evidence="4" id="KW-1185">Reference proteome</keyword>
<reference evidence="3 4" key="1">
    <citation type="submission" date="2017-05" db="EMBL/GenBank/DDBJ databases">
        <authorList>
            <person name="Varghese N."/>
            <person name="Submissions S."/>
        </authorList>
    </citation>
    <scope>NUCLEOTIDE SEQUENCE [LARGE SCALE GENOMIC DNA]</scope>
    <source>
        <strain evidence="3 4">DSM 45474</strain>
    </source>
</reference>
<dbReference type="InterPro" id="IPR045886">
    <property type="entry name" value="ThiF/MoeB/HesA"/>
</dbReference>